<sequence>MLTDRDCRNATPGPRPVKLLDGHGLHLYITPTGFKSWRLKYRFGGKKKQSRSASGYSPSQLRSGSWP</sequence>
<evidence type="ECO:0000259" key="2">
    <source>
        <dbReference type="Pfam" id="PF13356"/>
    </source>
</evidence>
<organism evidence="3 4">
    <name type="scientific">Aurantiacibacter xanthus</name>
    <dbReference type="NCBI Taxonomy" id="1784712"/>
    <lineage>
        <taxon>Bacteria</taxon>
        <taxon>Pseudomonadati</taxon>
        <taxon>Pseudomonadota</taxon>
        <taxon>Alphaproteobacteria</taxon>
        <taxon>Sphingomonadales</taxon>
        <taxon>Erythrobacteraceae</taxon>
        <taxon>Aurantiacibacter</taxon>
    </lineage>
</organism>
<name>A0A3A1P5E5_9SPHN</name>
<dbReference type="Pfam" id="PF13356">
    <property type="entry name" value="Arm-DNA-bind_3"/>
    <property type="match status" value="1"/>
</dbReference>
<feature type="compositionally biased region" description="Polar residues" evidence="1">
    <location>
        <begin position="51"/>
        <end position="67"/>
    </location>
</feature>
<gene>
    <name evidence="3" type="ORF">D2V17_07035</name>
</gene>
<dbReference type="EMBL" id="QXFM01000066">
    <property type="protein sequence ID" value="RIV88638.1"/>
    <property type="molecule type" value="Genomic_DNA"/>
</dbReference>
<protein>
    <submittedName>
        <fullName evidence="3">DUF4102 domain-containing protein</fullName>
    </submittedName>
</protein>
<comment type="caution">
    <text evidence="3">The sequence shown here is derived from an EMBL/GenBank/DDBJ whole genome shotgun (WGS) entry which is preliminary data.</text>
</comment>
<proteinExistence type="predicted"/>
<dbReference type="RefSeq" id="WP_119592374.1">
    <property type="nucleotide sequence ID" value="NZ_QXFM01000066.1"/>
</dbReference>
<accession>A0A3A1P5E5</accession>
<feature type="region of interest" description="Disordered" evidence="1">
    <location>
        <begin position="44"/>
        <end position="67"/>
    </location>
</feature>
<evidence type="ECO:0000256" key="1">
    <source>
        <dbReference type="SAM" id="MobiDB-lite"/>
    </source>
</evidence>
<dbReference type="InterPro" id="IPR025166">
    <property type="entry name" value="Integrase_DNA_bind_dom"/>
</dbReference>
<dbReference type="Gene3D" id="3.30.160.390">
    <property type="entry name" value="Integrase, DNA-binding domain"/>
    <property type="match status" value="1"/>
</dbReference>
<evidence type="ECO:0000313" key="3">
    <source>
        <dbReference type="EMBL" id="RIV88638.1"/>
    </source>
</evidence>
<reference evidence="3 4" key="1">
    <citation type="submission" date="2018-08" db="EMBL/GenBank/DDBJ databases">
        <title>Erythrobacter zhengii sp.nov., a bacterium isolated from deep-sea sediment.</title>
        <authorList>
            <person name="Fang C."/>
            <person name="Wu Y.-H."/>
            <person name="Sun C."/>
            <person name="Wang H."/>
            <person name="Cheng H."/>
            <person name="Meng F.-X."/>
            <person name="Wang C.-S."/>
            <person name="Xu X.-W."/>
        </authorList>
    </citation>
    <scope>NUCLEOTIDE SEQUENCE [LARGE SCALE GENOMIC DNA]</scope>
    <source>
        <strain evidence="3 4">CCTCC AB 2015396</strain>
    </source>
</reference>
<dbReference type="AlphaFoldDB" id="A0A3A1P5E5"/>
<dbReference type="InterPro" id="IPR038488">
    <property type="entry name" value="Integrase_DNA-bd_sf"/>
</dbReference>
<feature type="domain" description="Integrase DNA-binding" evidence="2">
    <location>
        <begin position="2"/>
        <end position="49"/>
    </location>
</feature>
<dbReference type="OrthoDB" id="7388552at2"/>
<keyword evidence="4" id="KW-1185">Reference proteome</keyword>
<dbReference type="Proteomes" id="UP000265366">
    <property type="component" value="Unassembled WGS sequence"/>
</dbReference>
<evidence type="ECO:0000313" key="4">
    <source>
        <dbReference type="Proteomes" id="UP000265366"/>
    </source>
</evidence>